<accession>A0A5B7YCI9</accession>
<proteinExistence type="predicted"/>
<evidence type="ECO:0000313" key="2">
    <source>
        <dbReference type="Proteomes" id="UP000304912"/>
    </source>
</evidence>
<dbReference type="InterPro" id="IPR007215">
    <property type="entry name" value="Sulphur_relay_TusB/DsrH"/>
</dbReference>
<protein>
    <recommendedName>
        <fullName evidence="3">Sulfurtransferase complex subunit TusB</fullName>
    </recommendedName>
</protein>
<dbReference type="GO" id="GO:0005737">
    <property type="term" value="C:cytoplasm"/>
    <property type="evidence" value="ECO:0007669"/>
    <property type="project" value="InterPro"/>
</dbReference>
<gene>
    <name evidence="1" type="ORF">FBQ74_07920</name>
</gene>
<dbReference type="Pfam" id="PF04077">
    <property type="entry name" value="DsrH"/>
    <property type="match status" value="1"/>
</dbReference>
<dbReference type="InterPro" id="IPR027396">
    <property type="entry name" value="DsrEFH-like"/>
</dbReference>
<evidence type="ECO:0008006" key="3">
    <source>
        <dbReference type="Google" id="ProtNLM"/>
    </source>
</evidence>
<keyword evidence="2" id="KW-1185">Reference proteome</keyword>
<sequence>MLISISNTTLSDDRLCMLRSMQNASVVLMGDGVYLCERLNDMGVDVMVYQPDAQTRGVDTSKYRTLNAASLVNLSDNHKTWVSW</sequence>
<dbReference type="Gene3D" id="3.40.1260.10">
    <property type="entry name" value="DsrEFH-like"/>
    <property type="match status" value="1"/>
</dbReference>
<dbReference type="GO" id="GO:0002143">
    <property type="term" value="P:tRNA wobble position uridine thiolation"/>
    <property type="evidence" value="ECO:0007669"/>
    <property type="project" value="InterPro"/>
</dbReference>
<dbReference type="Proteomes" id="UP000304912">
    <property type="component" value="Chromosome"/>
</dbReference>
<dbReference type="AlphaFoldDB" id="A0A5B7YCI9"/>
<dbReference type="SUPFAM" id="SSF75169">
    <property type="entry name" value="DsrEFH-like"/>
    <property type="match status" value="1"/>
</dbReference>
<reference evidence="1 2" key="1">
    <citation type="submission" date="2019-04" db="EMBL/GenBank/DDBJ databases">
        <title>Salinimonas iocasae sp. nov., a halophilic bacterium isolated from the outer tube casing of tubeworms in Okinawa Trough.</title>
        <authorList>
            <person name="Zhang H."/>
            <person name="Wang H."/>
            <person name="Li C."/>
        </authorList>
    </citation>
    <scope>NUCLEOTIDE SEQUENCE [LARGE SCALE GENOMIC DNA]</scope>
    <source>
        <strain evidence="1 2">KX18D6</strain>
    </source>
</reference>
<organism evidence="1 2">
    <name type="scientific">Salinimonas iocasae</name>
    <dbReference type="NCBI Taxonomy" id="2572577"/>
    <lineage>
        <taxon>Bacteria</taxon>
        <taxon>Pseudomonadati</taxon>
        <taxon>Pseudomonadota</taxon>
        <taxon>Gammaproteobacteria</taxon>
        <taxon>Alteromonadales</taxon>
        <taxon>Alteromonadaceae</taxon>
        <taxon>Alteromonas/Salinimonas group</taxon>
        <taxon>Salinimonas</taxon>
    </lineage>
</organism>
<evidence type="ECO:0000313" key="1">
    <source>
        <dbReference type="EMBL" id="QCZ93417.1"/>
    </source>
</evidence>
<dbReference type="EMBL" id="CP039852">
    <property type="protein sequence ID" value="QCZ93417.1"/>
    <property type="molecule type" value="Genomic_DNA"/>
</dbReference>
<dbReference type="KEGG" id="salk:FBQ74_07920"/>
<name>A0A5B7YCI9_9ALTE</name>